<dbReference type="Pfam" id="PF13400">
    <property type="entry name" value="Tad"/>
    <property type="match status" value="1"/>
</dbReference>
<evidence type="ECO:0000313" key="2">
    <source>
        <dbReference type="EMBL" id="MBP2384846.1"/>
    </source>
</evidence>
<keyword evidence="3" id="KW-1185">Reference proteome</keyword>
<protein>
    <recommendedName>
        <fullName evidence="1">Putative Flp pilus-assembly TadG-like N-terminal domain-containing protein</fullName>
    </recommendedName>
</protein>
<accession>A0ABS4X8Q1</accession>
<proteinExistence type="predicted"/>
<name>A0ABS4X8Q1_9MICC</name>
<comment type="caution">
    <text evidence="2">The sequence shown here is derived from an EMBL/GenBank/DDBJ whole genome shotgun (WGS) entry which is preliminary data.</text>
</comment>
<feature type="domain" description="Putative Flp pilus-assembly TadG-like N-terminal" evidence="1">
    <location>
        <begin position="1"/>
        <end position="38"/>
    </location>
</feature>
<evidence type="ECO:0000259" key="1">
    <source>
        <dbReference type="Pfam" id="PF13400"/>
    </source>
</evidence>
<dbReference type="Proteomes" id="UP001296993">
    <property type="component" value="Unassembled WGS sequence"/>
</dbReference>
<dbReference type="EMBL" id="JAGIOF010000001">
    <property type="protein sequence ID" value="MBP2384846.1"/>
    <property type="molecule type" value="Genomic_DNA"/>
</dbReference>
<reference evidence="2 3" key="1">
    <citation type="submission" date="2021-03" db="EMBL/GenBank/DDBJ databases">
        <title>Sequencing the genomes of 1000 actinobacteria strains.</title>
        <authorList>
            <person name="Klenk H.-P."/>
        </authorList>
    </citation>
    <scope>NUCLEOTIDE SEQUENCE [LARGE SCALE GENOMIC DNA]</scope>
    <source>
        <strain evidence="2 3">DSM 15797</strain>
    </source>
</reference>
<organism evidence="2 3">
    <name type="scientific">Paeniglutamicibacter kerguelensis</name>
    <dbReference type="NCBI Taxonomy" id="254788"/>
    <lineage>
        <taxon>Bacteria</taxon>
        <taxon>Bacillati</taxon>
        <taxon>Actinomycetota</taxon>
        <taxon>Actinomycetes</taxon>
        <taxon>Micrococcales</taxon>
        <taxon>Micrococcaceae</taxon>
        <taxon>Paeniglutamicibacter</taxon>
    </lineage>
</organism>
<sequence length="325" mass="34078">MALLMVALLGFAAISIDVGKLYWEKAQLQNGADAGALALASICGRDSNDPLCSPSSEIVRDLANDNSNDNESNVYSVDIKSNEVTVNTTASEVGAPANSVSVWFAQILDPSFASAEVGASATAGWGAPTALSAKFPVTFSKCEIATAPVGPTGLQFFLAHKKNDKCDGPQSGLNIPGGFGWLEQNGKTCSAATRVGQWIGSSTGNSYNKTGCNDQLLKWKEKLVKGEKVIILLPVFDGHGTSGGGSGGSYFISGYAAVEIQGWMFKNNDSLLDFQANSDAKSIRGKGGSEVGFIGQFLRFVFDDEDVEFGSGGPNYGADVIRLTK</sequence>
<gene>
    <name evidence="2" type="ORF">JOF47_000357</name>
</gene>
<dbReference type="InterPro" id="IPR028087">
    <property type="entry name" value="Tad_N"/>
</dbReference>
<evidence type="ECO:0000313" key="3">
    <source>
        <dbReference type="Proteomes" id="UP001296993"/>
    </source>
</evidence>